<dbReference type="EMBL" id="BRPK01000004">
    <property type="protein sequence ID" value="GLB37000.1"/>
    <property type="molecule type" value="Genomic_DNA"/>
</dbReference>
<dbReference type="AlphaFoldDB" id="A0A9P3UMP7"/>
<dbReference type="OrthoDB" id="1584384at2759"/>
<keyword evidence="8" id="KW-0072">Autophagy</keyword>
<dbReference type="GO" id="GO:0000422">
    <property type="term" value="P:autophagy of mitochondrion"/>
    <property type="evidence" value="ECO:0007669"/>
    <property type="project" value="TreeGrafter"/>
</dbReference>
<evidence type="ECO:0000256" key="3">
    <source>
        <dbReference type="ARBA" id="ARBA00018067"/>
    </source>
</evidence>
<dbReference type="InterPro" id="IPR007135">
    <property type="entry name" value="Atg3/Atg10"/>
</dbReference>
<accession>A0A9P3UMP7</accession>
<evidence type="ECO:0000313" key="13">
    <source>
        <dbReference type="Proteomes" id="UP001063166"/>
    </source>
</evidence>
<evidence type="ECO:0000256" key="4">
    <source>
        <dbReference type="ARBA" id="ARBA00022448"/>
    </source>
</evidence>
<keyword evidence="5" id="KW-0963">Cytoplasm</keyword>
<dbReference type="GO" id="GO:0005829">
    <property type="term" value="C:cytosol"/>
    <property type="evidence" value="ECO:0007669"/>
    <property type="project" value="TreeGrafter"/>
</dbReference>
<dbReference type="GO" id="GO:0061723">
    <property type="term" value="P:glycophagy"/>
    <property type="evidence" value="ECO:0007669"/>
    <property type="project" value="TreeGrafter"/>
</dbReference>
<keyword evidence="7" id="KW-0653">Protein transport</keyword>
<evidence type="ECO:0000256" key="6">
    <source>
        <dbReference type="ARBA" id="ARBA00022786"/>
    </source>
</evidence>
<evidence type="ECO:0000256" key="2">
    <source>
        <dbReference type="ARBA" id="ARBA00007683"/>
    </source>
</evidence>
<proteinExistence type="inferred from homology"/>
<evidence type="ECO:0000256" key="7">
    <source>
        <dbReference type="ARBA" id="ARBA00022927"/>
    </source>
</evidence>
<dbReference type="GO" id="GO:0015031">
    <property type="term" value="P:protein transport"/>
    <property type="evidence" value="ECO:0007669"/>
    <property type="project" value="UniProtKB-KW"/>
</dbReference>
<keyword evidence="4" id="KW-0813">Transport</keyword>
<keyword evidence="13" id="KW-1185">Reference proteome</keyword>
<dbReference type="Proteomes" id="UP001063166">
    <property type="component" value="Unassembled WGS sequence"/>
</dbReference>
<feature type="compositionally biased region" description="Acidic residues" evidence="11">
    <location>
        <begin position="159"/>
        <end position="176"/>
    </location>
</feature>
<dbReference type="GO" id="GO:0044804">
    <property type="term" value="P:nucleophagy"/>
    <property type="evidence" value="ECO:0007669"/>
    <property type="project" value="TreeGrafter"/>
</dbReference>
<evidence type="ECO:0000313" key="12">
    <source>
        <dbReference type="EMBL" id="GLB37000.1"/>
    </source>
</evidence>
<name>A0A9P3UMP7_LYOSH</name>
<comment type="caution">
    <text evidence="12">The sequence shown here is derived from an EMBL/GenBank/DDBJ whole genome shotgun (WGS) entry which is preliminary data.</text>
</comment>
<comment type="subcellular location">
    <subcellularLocation>
        <location evidence="1">Cytoplasm</location>
    </subcellularLocation>
</comment>
<dbReference type="GO" id="GO:0000407">
    <property type="term" value="C:phagophore assembly site"/>
    <property type="evidence" value="ECO:0007669"/>
    <property type="project" value="TreeGrafter"/>
</dbReference>
<dbReference type="GO" id="GO:0019776">
    <property type="term" value="F:Atg8-family ligase activity"/>
    <property type="evidence" value="ECO:0007669"/>
    <property type="project" value="TreeGrafter"/>
</dbReference>
<keyword evidence="6" id="KW-0833">Ubl conjugation pathway</keyword>
<comment type="similarity">
    <text evidence="2">Belongs to the ATG3 family.</text>
</comment>
<dbReference type="GO" id="GO:0000045">
    <property type="term" value="P:autophagosome assembly"/>
    <property type="evidence" value="ECO:0007669"/>
    <property type="project" value="TreeGrafter"/>
</dbReference>
<feature type="region of interest" description="Disordered" evidence="11">
    <location>
        <begin position="290"/>
        <end position="331"/>
    </location>
</feature>
<evidence type="ECO:0000256" key="9">
    <source>
        <dbReference type="ARBA" id="ARBA00032144"/>
    </source>
</evidence>
<gene>
    <name evidence="12" type="primary">ATG3</name>
    <name evidence="12" type="ORF">LshimejAT787_0400510</name>
</gene>
<sequence>MQALQSHYWAVRDYLSPVLKESKFKEHGRITPEEFVAAGEFLVYKFPVWSWEKGDASKARDFLPADKQYLVTRGVPCLRRATSLAYTDADEDAERLLNFGDSSTSGEADEWVETHAGRKSHADSAPGVIDDIPDLDGEQELASGVNALSLGSGGAEETPNLDDIPDMEEDDLEEKDEATATSKPSGVVDASNIEVAKGNLLQVRTYDVMITYDKYYQTPRVWLIGYDEHGKPLTPSEIFQDISADHAHKTVTIEPFLHSTSLQAASVHPCKHASVMKKVIERMNNSVVEEQLARRKSGGSTPKDKESKKKWPFARKSSGTGKDEKPAGDEEEVEGMRVDFYLVVFLKFIASIVPTIEVDSTTSF</sequence>
<organism evidence="12 13">
    <name type="scientific">Lyophyllum shimeji</name>
    <name type="common">Hon-shimeji</name>
    <name type="synonym">Tricholoma shimeji</name>
    <dbReference type="NCBI Taxonomy" id="47721"/>
    <lineage>
        <taxon>Eukaryota</taxon>
        <taxon>Fungi</taxon>
        <taxon>Dikarya</taxon>
        <taxon>Basidiomycota</taxon>
        <taxon>Agaricomycotina</taxon>
        <taxon>Agaricomycetes</taxon>
        <taxon>Agaricomycetidae</taxon>
        <taxon>Agaricales</taxon>
        <taxon>Tricholomatineae</taxon>
        <taxon>Lyophyllaceae</taxon>
        <taxon>Lyophyllum</taxon>
    </lineage>
</organism>
<evidence type="ECO:0000256" key="10">
    <source>
        <dbReference type="ARBA" id="ARBA00033139"/>
    </source>
</evidence>
<reference evidence="12" key="1">
    <citation type="submission" date="2022-07" db="EMBL/GenBank/DDBJ databases">
        <title>The genome of Lyophyllum shimeji provides insight into the initial evolution of ectomycorrhizal fungal genome.</title>
        <authorList>
            <person name="Kobayashi Y."/>
            <person name="Shibata T."/>
            <person name="Hirakawa H."/>
            <person name="Shigenobu S."/>
            <person name="Nishiyama T."/>
            <person name="Yamada A."/>
            <person name="Hasebe M."/>
            <person name="Kawaguchi M."/>
        </authorList>
    </citation>
    <scope>NUCLEOTIDE SEQUENCE</scope>
    <source>
        <strain evidence="12">AT787</strain>
    </source>
</reference>
<evidence type="ECO:0000256" key="1">
    <source>
        <dbReference type="ARBA" id="ARBA00004496"/>
    </source>
</evidence>
<evidence type="ECO:0000256" key="8">
    <source>
        <dbReference type="ARBA" id="ARBA00023006"/>
    </source>
</evidence>
<feature type="region of interest" description="Disordered" evidence="11">
    <location>
        <begin position="99"/>
        <end position="185"/>
    </location>
</feature>
<dbReference type="PANTHER" id="PTHR12866:SF2">
    <property type="entry name" value="UBIQUITIN-LIKE-CONJUGATING ENZYME ATG3"/>
    <property type="match status" value="1"/>
</dbReference>
<feature type="compositionally biased region" description="Basic and acidic residues" evidence="11">
    <location>
        <begin position="112"/>
        <end position="122"/>
    </location>
</feature>
<dbReference type="Pfam" id="PF03987">
    <property type="entry name" value="Autophagy_act_C"/>
    <property type="match status" value="1"/>
</dbReference>
<evidence type="ECO:0000256" key="5">
    <source>
        <dbReference type="ARBA" id="ARBA00022490"/>
    </source>
</evidence>
<evidence type="ECO:0000256" key="11">
    <source>
        <dbReference type="SAM" id="MobiDB-lite"/>
    </source>
</evidence>
<protein>
    <recommendedName>
        <fullName evidence="3">Autophagy-related protein 3</fullName>
    </recommendedName>
    <alternativeName>
        <fullName evidence="9 10">Autophagy-related E2-like conjugation enzyme ATG3</fullName>
    </alternativeName>
</protein>
<dbReference type="PANTHER" id="PTHR12866">
    <property type="entry name" value="UBIQUITIN-LIKE-CONJUGATING ENZYME ATG3"/>
    <property type="match status" value="1"/>
</dbReference>